<dbReference type="EMBL" id="QYYA01000005">
    <property type="protein sequence ID" value="RJG16487.1"/>
    <property type="molecule type" value="Genomic_DNA"/>
</dbReference>
<reference evidence="9 10" key="1">
    <citation type="submission" date="2018-09" db="EMBL/GenBank/DDBJ databases">
        <title>Alcanivorax profundi sp. nov., isolated from 1000 m-depth seawater of the Mariana Trench.</title>
        <authorList>
            <person name="Liu J."/>
        </authorList>
    </citation>
    <scope>NUCLEOTIDE SEQUENCE [LARGE SCALE GENOMIC DNA]</scope>
    <source>
        <strain evidence="9 10">MTEO17</strain>
    </source>
</reference>
<keyword evidence="7 8" id="KW-0472">Membrane</keyword>
<keyword evidence="6 8" id="KW-1133">Transmembrane helix</keyword>
<keyword evidence="10" id="KW-1185">Reference proteome</keyword>
<feature type="transmembrane region" description="Helical" evidence="8">
    <location>
        <begin position="173"/>
        <end position="192"/>
    </location>
</feature>
<evidence type="ECO:0000256" key="5">
    <source>
        <dbReference type="ARBA" id="ARBA00022692"/>
    </source>
</evidence>
<dbReference type="RefSeq" id="WP_031226172.1">
    <property type="nucleotide sequence ID" value="NZ_CAXGPP010000016.1"/>
</dbReference>
<comment type="similarity">
    <text evidence="2">Belongs to the PqiA family.</text>
</comment>
<evidence type="ECO:0000313" key="9">
    <source>
        <dbReference type="EMBL" id="RJG16487.1"/>
    </source>
</evidence>
<evidence type="ECO:0000256" key="6">
    <source>
        <dbReference type="ARBA" id="ARBA00022989"/>
    </source>
</evidence>
<feature type="transmembrane region" description="Helical" evidence="8">
    <location>
        <begin position="147"/>
        <end position="167"/>
    </location>
</feature>
<comment type="subcellular location">
    <subcellularLocation>
        <location evidence="1">Cell inner membrane</location>
        <topology evidence="1">Multi-pass membrane protein</topology>
    </subcellularLocation>
</comment>
<sequence length="424" mass="47288">MSLPEPRDEQSRVLPCHECDMVSAHDFHTTGWIECPRCQHPITHHTPKDTLTPALAMSALVMLTLSLCFPYLGFEKSGIERIMTINDASIELATFDQPILALITLLTIVILPGCYLLAILFLHYALTMKRHASISKRLIQILPTIQPWMMADVFVIAALVSLVKLVGMVEVKLFPSFWTFAAFAFLLLATTLRVNSIQLWERQLGTLQQPRDARPGHTSRSQNLSACHHCGQLQNCHNTHCIRCHHSLHERAPLSLQRVIALLLTATLFSIPAQSLPIMVTTALGKEDPATIIAGAMLFLKHGDWPIALIIFTASVLIPFGKIMAIAWLCLATRRTSPMNMKTQMRLYRVTEWIGRWSMVDVFVIAIVVAMLQIGQILSVAPGLGGIAFCGMVIFTMLASHQFDPRLIWDNQGDNLKTQESDVG</sequence>
<dbReference type="GO" id="GO:0005886">
    <property type="term" value="C:plasma membrane"/>
    <property type="evidence" value="ECO:0007669"/>
    <property type="project" value="UniProtKB-SubCell"/>
</dbReference>
<proteinExistence type="inferred from homology"/>
<comment type="caution">
    <text evidence="9">The sequence shown here is derived from an EMBL/GenBank/DDBJ whole genome shotgun (WGS) entry which is preliminary data.</text>
</comment>
<dbReference type="OrthoDB" id="9800207at2"/>
<evidence type="ECO:0000256" key="8">
    <source>
        <dbReference type="SAM" id="Phobius"/>
    </source>
</evidence>
<evidence type="ECO:0000256" key="1">
    <source>
        <dbReference type="ARBA" id="ARBA00004429"/>
    </source>
</evidence>
<feature type="transmembrane region" description="Helical" evidence="8">
    <location>
        <begin position="380"/>
        <end position="399"/>
    </location>
</feature>
<evidence type="ECO:0000256" key="3">
    <source>
        <dbReference type="ARBA" id="ARBA00022475"/>
    </source>
</evidence>
<dbReference type="AlphaFoldDB" id="A0A418XUV8"/>
<evidence type="ECO:0000256" key="4">
    <source>
        <dbReference type="ARBA" id="ARBA00022519"/>
    </source>
</evidence>
<dbReference type="NCBIfam" id="TIGR00155">
    <property type="entry name" value="pqiA_fam"/>
    <property type="match status" value="1"/>
</dbReference>
<dbReference type="Pfam" id="PF04403">
    <property type="entry name" value="PqiA"/>
    <property type="match status" value="2"/>
</dbReference>
<protein>
    <submittedName>
        <fullName evidence="9">Paraquat-inducible protein A</fullName>
    </submittedName>
</protein>
<feature type="transmembrane region" description="Helical" evidence="8">
    <location>
        <begin position="99"/>
        <end position="126"/>
    </location>
</feature>
<dbReference type="PANTHER" id="PTHR30462:SF3">
    <property type="entry name" value="INTERMEMBRANE TRANSPORT PROTEIN PQIA"/>
    <property type="match status" value="1"/>
</dbReference>
<feature type="transmembrane region" description="Helical" evidence="8">
    <location>
        <begin position="259"/>
        <end position="285"/>
    </location>
</feature>
<keyword evidence="4" id="KW-0997">Cell inner membrane</keyword>
<dbReference type="Proteomes" id="UP000283734">
    <property type="component" value="Unassembled WGS sequence"/>
</dbReference>
<dbReference type="PANTHER" id="PTHR30462">
    <property type="entry name" value="INTERMEMBRANE TRANSPORT PROTEIN PQIB-RELATED"/>
    <property type="match status" value="1"/>
</dbReference>
<keyword evidence="5 8" id="KW-0812">Transmembrane</keyword>
<keyword evidence="3" id="KW-1003">Cell membrane</keyword>
<dbReference type="InterPro" id="IPR051800">
    <property type="entry name" value="PqiA-PqiB_transport"/>
</dbReference>
<accession>A0A418XUV8</accession>
<gene>
    <name evidence="9" type="ORF">D4A39_14650</name>
</gene>
<dbReference type="InterPro" id="IPR005219">
    <property type="entry name" value="PqiA-like_proteobact"/>
</dbReference>
<dbReference type="InterPro" id="IPR007498">
    <property type="entry name" value="PqiA-like"/>
</dbReference>
<evidence type="ECO:0000256" key="2">
    <source>
        <dbReference type="ARBA" id="ARBA00007555"/>
    </source>
</evidence>
<evidence type="ECO:0000313" key="10">
    <source>
        <dbReference type="Proteomes" id="UP000283734"/>
    </source>
</evidence>
<feature type="transmembrane region" description="Helical" evidence="8">
    <location>
        <begin position="305"/>
        <end position="332"/>
    </location>
</feature>
<feature type="transmembrane region" description="Helical" evidence="8">
    <location>
        <begin position="353"/>
        <end position="374"/>
    </location>
</feature>
<feature type="transmembrane region" description="Helical" evidence="8">
    <location>
        <begin position="54"/>
        <end position="74"/>
    </location>
</feature>
<evidence type="ECO:0000256" key="7">
    <source>
        <dbReference type="ARBA" id="ARBA00023136"/>
    </source>
</evidence>
<organism evidence="9 10">
    <name type="scientific">Alcanivorax profundi</name>
    <dbReference type="NCBI Taxonomy" id="2338368"/>
    <lineage>
        <taxon>Bacteria</taxon>
        <taxon>Pseudomonadati</taxon>
        <taxon>Pseudomonadota</taxon>
        <taxon>Gammaproteobacteria</taxon>
        <taxon>Oceanospirillales</taxon>
        <taxon>Alcanivoracaceae</taxon>
        <taxon>Alcanivorax</taxon>
    </lineage>
</organism>
<name>A0A418XUV8_9GAMM</name>